<dbReference type="FunFam" id="3.40.50.720:FF:000026">
    <property type="entry name" value="Glyoxylate/hydroxypyruvate reductase B"/>
    <property type="match status" value="1"/>
</dbReference>
<comment type="catalytic activity">
    <reaction evidence="4">
        <text>glycolate + NADP(+) = glyoxylate + NADPH + H(+)</text>
        <dbReference type="Rhea" id="RHEA:10992"/>
        <dbReference type="ChEBI" id="CHEBI:15378"/>
        <dbReference type="ChEBI" id="CHEBI:29805"/>
        <dbReference type="ChEBI" id="CHEBI:36655"/>
        <dbReference type="ChEBI" id="CHEBI:57783"/>
        <dbReference type="ChEBI" id="CHEBI:58349"/>
        <dbReference type="EC" id="1.1.1.79"/>
    </reaction>
</comment>
<organism evidence="12 13">
    <name type="scientific">Oceanobacillus bengalensis</name>
    <dbReference type="NCBI Taxonomy" id="1435466"/>
    <lineage>
        <taxon>Bacteria</taxon>
        <taxon>Bacillati</taxon>
        <taxon>Bacillota</taxon>
        <taxon>Bacilli</taxon>
        <taxon>Bacillales</taxon>
        <taxon>Bacillaceae</taxon>
        <taxon>Oceanobacillus</taxon>
    </lineage>
</organism>
<evidence type="ECO:0000256" key="4">
    <source>
        <dbReference type="ARBA" id="ARBA00052769"/>
    </source>
</evidence>
<keyword evidence="1 9" id="KW-0560">Oxidoreductase</keyword>
<comment type="catalytic activity">
    <reaction evidence="2">
        <text>(R)-glycerate + NAD(+) = 3-hydroxypyruvate + NADH + H(+)</text>
        <dbReference type="Rhea" id="RHEA:17905"/>
        <dbReference type="ChEBI" id="CHEBI:15378"/>
        <dbReference type="ChEBI" id="CHEBI:16659"/>
        <dbReference type="ChEBI" id="CHEBI:17180"/>
        <dbReference type="ChEBI" id="CHEBI:57540"/>
        <dbReference type="ChEBI" id="CHEBI:57945"/>
        <dbReference type="EC" id="1.1.1.81"/>
    </reaction>
</comment>
<dbReference type="AlphaFoldDB" id="A0A494YTU0"/>
<dbReference type="InterPro" id="IPR006140">
    <property type="entry name" value="D-isomer_DH_NAD-bd"/>
</dbReference>
<dbReference type="GO" id="GO:0005829">
    <property type="term" value="C:cytosol"/>
    <property type="evidence" value="ECO:0007669"/>
    <property type="project" value="TreeGrafter"/>
</dbReference>
<proteinExistence type="inferred from homology"/>
<gene>
    <name evidence="12" type="ORF">D8M05_15790</name>
</gene>
<evidence type="ECO:0000256" key="7">
    <source>
        <dbReference type="ARBA" id="ARBA00066674"/>
    </source>
</evidence>
<dbReference type="Gene3D" id="3.40.50.720">
    <property type="entry name" value="NAD(P)-binding Rossmann-like Domain"/>
    <property type="match status" value="2"/>
</dbReference>
<comment type="catalytic activity">
    <reaction evidence="3">
        <text>(R)-glycerate + NADP(+) = 3-hydroxypyruvate + NADPH + H(+)</text>
        <dbReference type="Rhea" id="RHEA:18657"/>
        <dbReference type="ChEBI" id="CHEBI:15378"/>
        <dbReference type="ChEBI" id="CHEBI:16659"/>
        <dbReference type="ChEBI" id="CHEBI:17180"/>
        <dbReference type="ChEBI" id="CHEBI:57783"/>
        <dbReference type="ChEBI" id="CHEBI:58349"/>
        <dbReference type="EC" id="1.1.1.81"/>
    </reaction>
</comment>
<evidence type="ECO:0000313" key="12">
    <source>
        <dbReference type="EMBL" id="RKQ13553.1"/>
    </source>
</evidence>
<evidence type="ECO:0000256" key="2">
    <source>
        <dbReference type="ARBA" id="ARBA00051801"/>
    </source>
</evidence>
<evidence type="ECO:0000259" key="10">
    <source>
        <dbReference type="Pfam" id="PF00389"/>
    </source>
</evidence>
<dbReference type="EC" id="1.1.1.79" evidence="6"/>
<dbReference type="InterPro" id="IPR036291">
    <property type="entry name" value="NAD(P)-bd_dom_sf"/>
</dbReference>
<name>A0A494YTU0_9BACI</name>
<dbReference type="GO" id="GO:0051287">
    <property type="term" value="F:NAD binding"/>
    <property type="evidence" value="ECO:0007669"/>
    <property type="project" value="InterPro"/>
</dbReference>
<dbReference type="Proteomes" id="UP000281813">
    <property type="component" value="Unassembled WGS sequence"/>
</dbReference>
<dbReference type="CDD" id="cd05301">
    <property type="entry name" value="GDH"/>
    <property type="match status" value="1"/>
</dbReference>
<dbReference type="Pfam" id="PF02826">
    <property type="entry name" value="2-Hacid_dh_C"/>
    <property type="match status" value="1"/>
</dbReference>
<evidence type="ECO:0000256" key="1">
    <source>
        <dbReference type="ARBA" id="ARBA00023002"/>
    </source>
</evidence>
<dbReference type="InterPro" id="IPR050223">
    <property type="entry name" value="D-isomer_2-hydroxyacid_DH"/>
</dbReference>
<dbReference type="GO" id="GO:0030267">
    <property type="term" value="F:glyoxylate reductase (NADPH) activity"/>
    <property type="evidence" value="ECO:0007669"/>
    <property type="project" value="UniProtKB-EC"/>
</dbReference>
<keyword evidence="13" id="KW-1185">Reference proteome</keyword>
<evidence type="ECO:0000256" key="9">
    <source>
        <dbReference type="RuleBase" id="RU003719"/>
    </source>
</evidence>
<dbReference type="InterPro" id="IPR029752">
    <property type="entry name" value="D-isomer_DH_CS1"/>
</dbReference>
<dbReference type="PANTHER" id="PTHR10996:SF283">
    <property type="entry name" value="GLYOXYLATE_HYDROXYPYRUVATE REDUCTASE B"/>
    <property type="match status" value="1"/>
</dbReference>
<protein>
    <recommendedName>
        <fullName evidence="8">Glyoxylate/hydroxypyruvate reductase B</fullName>
        <ecNumber evidence="6">1.1.1.79</ecNumber>
        <ecNumber evidence="7">1.1.1.81</ecNumber>
    </recommendedName>
</protein>
<dbReference type="EC" id="1.1.1.81" evidence="7"/>
<dbReference type="Pfam" id="PF00389">
    <property type="entry name" value="2-Hacid_dh"/>
    <property type="match status" value="1"/>
</dbReference>
<evidence type="ECO:0000256" key="3">
    <source>
        <dbReference type="ARBA" id="ARBA00052239"/>
    </source>
</evidence>
<dbReference type="PANTHER" id="PTHR10996">
    <property type="entry name" value="2-HYDROXYACID DEHYDROGENASE-RELATED"/>
    <property type="match status" value="1"/>
</dbReference>
<dbReference type="GO" id="GO:0016618">
    <property type="term" value="F:hydroxypyruvate reductase [NAD(P)H] activity"/>
    <property type="evidence" value="ECO:0007669"/>
    <property type="project" value="UniProtKB-EC"/>
</dbReference>
<comment type="caution">
    <text evidence="12">The sequence shown here is derived from an EMBL/GenBank/DDBJ whole genome shotgun (WGS) entry which is preliminary data.</text>
</comment>
<dbReference type="PROSITE" id="PS00065">
    <property type="entry name" value="D_2_HYDROXYACID_DH_1"/>
    <property type="match status" value="1"/>
</dbReference>
<feature type="domain" description="D-isomer specific 2-hydroxyacid dehydrogenase catalytic" evidence="10">
    <location>
        <begin position="5"/>
        <end position="318"/>
    </location>
</feature>
<dbReference type="EMBL" id="RBZO01000029">
    <property type="protein sequence ID" value="RKQ13553.1"/>
    <property type="molecule type" value="Genomic_DNA"/>
</dbReference>
<dbReference type="RefSeq" id="WP_121133513.1">
    <property type="nucleotide sequence ID" value="NZ_JBHUFK010000016.1"/>
</dbReference>
<evidence type="ECO:0000259" key="11">
    <source>
        <dbReference type="Pfam" id="PF02826"/>
    </source>
</evidence>
<dbReference type="InterPro" id="IPR029753">
    <property type="entry name" value="D-isomer_DH_CS"/>
</dbReference>
<reference evidence="12 13" key="1">
    <citation type="journal article" date="2015" name="Antonie Van Leeuwenhoek">
        <title>Oceanobacillus bengalensis sp. nov., a bacterium isolated from seawater of the Bay of Bengal.</title>
        <authorList>
            <person name="Yongchang O."/>
            <person name="Xiang W."/>
            <person name="Wang G."/>
        </authorList>
    </citation>
    <scope>NUCLEOTIDE SEQUENCE [LARGE SCALE GENOMIC DNA]</scope>
    <source>
        <strain evidence="12 13">MCCC 1K00260</strain>
    </source>
</reference>
<dbReference type="InterPro" id="IPR006139">
    <property type="entry name" value="D-isomer_2_OHA_DH_cat_dom"/>
</dbReference>
<evidence type="ECO:0000313" key="13">
    <source>
        <dbReference type="Proteomes" id="UP000281813"/>
    </source>
</evidence>
<dbReference type="PROSITE" id="PS00671">
    <property type="entry name" value="D_2_HYDROXYACID_DH_3"/>
    <property type="match status" value="1"/>
</dbReference>
<dbReference type="SUPFAM" id="SSF51735">
    <property type="entry name" value="NAD(P)-binding Rossmann-fold domains"/>
    <property type="match status" value="1"/>
</dbReference>
<accession>A0A494YTU0</accession>
<dbReference type="OrthoDB" id="9805416at2"/>
<comment type="similarity">
    <text evidence="5">Belongs to the D-isomer specific 2-hydroxyacid dehydrogenase family. GhrB subfamily.</text>
</comment>
<evidence type="ECO:0000256" key="5">
    <source>
        <dbReference type="ARBA" id="ARBA00061278"/>
    </source>
</evidence>
<dbReference type="SUPFAM" id="SSF52283">
    <property type="entry name" value="Formate/glycerate dehydrogenase catalytic domain-like"/>
    <property type="match status" value="1"/>
</dbReference>
<evidence type="ECO:0000256" key="6">
    <source>
        <dbReference type="ARBA" id="ARBA00066661"/>
    </source>
</evidence>
<sequence length="330" mass="37102">MKPEVILYKPIPGDLVQRLETHFEIRHHLLAREMPPEFYKDLSRSEGIIGSKLKVDSHLLDQAPNLKIVVNTSVGYDNFDVEELTKRGIMATNTPDVLTDTVADTIFGLLLATARRIPEMHHYVRSGQWNENIGEELYGVDVHHKVLGIIGMGRIGTAVAERAHHGFKMEILYHNRSNSPYAEESLQAQNVSLEKLLQESDFVLVMAPLSDETYKLIGEKEFQLMKKSAIFINGSRGEVVDEKALIYALKSNEILAAGLDVYEKEPIPKESPLLKVKNVVTLPHIGSATSETRYQMFRLGVDNLIKGLNGEIPPTLINPEVLTKKREESN</sequence>
<feature type="domain" description="D-isomer specific 2-hydroxyacid dehydrogenase NAD-binding" evidence="11">
    <location>
        <begin position="107"/>
        <end position="286"/>
    </location>
</feature>
<evidence type="ECO:0000256" key="8">
    <source>
        <dbReference type="ARBA" id="ARBA00073362"/>
    </source>
</evidence>